<evidence type="ECO:0000256" key="9">
    <source>
        <dbReference type="ARBA" id="ARBA00022982"/>
    </source>
</evidence>
<evidence type="ECO:0000256" key="3">
    <source>
        <dbReference type="ARBA" id="ARBA00012944"/>
    </source>
</evidence>
<keyword evidence="9" id="KW-0249">Electron transport</keyword>
<evidence type="ECO:0000256" key="8">
    <source>
        <dbReference type="ARBA" id="ARBA00022967"/>
    </source>
</evidence>
<comment type="catalytic activity">
    <reaction evidence="15">
        <text>a ubiquinone + NADH + 5 H(+)(in) = a ubiquinol + NAD(+) + 4 H(+)(out)</text>
        <dbReference type="Rhea" id="RHEA:29091"/>
        <dbReference type="Rhea" id="RHEA-COMP:9565"/>
        <dbReference type="Rhea" id="RHEA-COMP:9566"/>
        <dbReference type="ChEBI" id="CHEBI:15378"/>
        <dbReference type="ChEBI" id="CHEBI:16389"/>
        <dbReference type="ChEBI" id="CHEBI:17976"/>
        <dbReference type="ChEBI" id="CHEBI:57540"/>
        <dbReference type="ChEBI" id="CHEBI:57945"/>
        <dbReference type="EC" id="7.1.1.2"/>
    </reaction>
</comment>
<sequence>MMLTLTISLMLSMMFPILKHPLSMGMILILQTITVSLITGMISNMFWYSLILIITMISGMLVLFIYMASIASNEKFDSSIKLIQLSLLMITIGMIMWMMTDQMETSLLNSKMTTENLSISLMKMFNYHNMSLTILLVSYLFFTMIAISYVVNVFEGPLRTKN</sequence>
<evidence type="ECO:0000256" key="13">
    <source>
        <dbReference type="ARBA" id="ARBA00023136"/>
    </source>
</evidence>
<evidence type="ECO:0000256" key="6">
    <source>
        <dbReference type="ARBA" id="ARBA00022660"/>
    </source>
</evidence>
<feature type="transmembrane region" description="Helical" evidence="16">
    <location>
        <begin position="45"/>
        <end position="68"/>
    </location>
</feature>
<organism evidence="17">
    <name type="scientific">Camarochiloides weiweii</name>
    <dbReference type="NCBI Taxonomy" id="2785926"/>
    <lineage>
        <taxon>Eukaryota</taxon>
        <taxon>Metazoa</taxon>
        <taxon>Ecdysozoa</taxon>
        <taxon>Arthropoda</taxon>
        <taxon>Hexapoda</taxon>
        <taxon>Insecta</taxon>
        <taxon>Pterygota</taxon>
        <taxon>Neoptera</taxon>
        <taxon>Paraneoptera</taxon>
        <taxon>Hemiptera</taxon>
        <taxon>Heteroptera</taxon>
        <taxon>Panheteroptera</taxon>
        <taxon>Cimicomorpha</taxon>
        <taxon>Pachynomidae</taxon>
        <taxon>Camarochiloides</taxon>
    </lineage>
</organism>
<dbReference type="EMBL" id="MT635132">
    <property type="protein sequence ID" value="QPA36045.1"/>
    <property type="molecule type" value="Genomic_DNA"/>
</dbReference>
<evidence type="ECO:0000256" key="11">
    <source>
        <dbReference type="ARBA" id="ARBA00023027"/>
    </source>
</evidence>
<proteinExistence type="inferred from homology"/>
<evidence type="ECO:0000256" key="7">
    <source>
        <dbReference type="ARBA" id="ARBA00022692"/>
    </source>
</evidence>
<evidence type="ECO:0000256" key="15">
    <source>
        <dbReference type="ARBA" id="ARBA00049551"/>
    </source>
</evidence>
<name>A0A873QI39_9HEMI</name>
<reference evidence="17" key="1">
    <citation type="journal article" date="2020" name="Int. J. Biol. Macromol.">
        <title>Novel tRNA gene rearrangements in the mitochondrial genome of Camarochiloides weiweii (Hemiptera: Pachynomidae).</title>
        <authorList>
            <person name="Chen Z."/>
            <person name="Liu Y."/>
            <person name="Wu Y."/>
            <person name="Song F."/>
            <person name="Cai W."/>
            <person name="Li H."/>
        </authorList>
    </citation>
    <scope>NUCLEOTIDE SEQUENCE</scope>
</reference>
<keyword evidence="6" id="KW-0679">Respiratory chain</keyword>
<evidence type="ECO:0000256" key="16">
    <source>
        <dbReference type="SAM" id="Phobius"/>
    </source>
</evidence>
<evidence type="ECO:0000256" key="2">
    <source>
        <dbReference type="ARBA" id="ARBA00005698"/>
    </source>
</evidence>
<dbReference type="InterPro" id="IPR050269">
    <property type="entry name" value="ComplexI_Subunit6"/>
</dbReference>
<keyword evidence="13 16" id="KW-0472">Membrane</keyword>
<keyword evidence="10 16" id="KW-1133">Transmembrane helix</keyword>
<protein>
    <recommendedName>
        <fullName evidence="4">NADH-ubiquinone oxidoreductase chain 6</fullName>
        <ecNumber evidence="3">7.1.1.2</ecNumber>
    </recommendedName>
    <alternativeName>
        <fullName evidence="14">NADH dehydrogenase subunit 6</fullName>
    </alternativeName>
</protein>
<evidence type="ECO:0000256" key="14">
    <source>
        <dbReference type="ARBA" id="ARBA00031019"/>
    </source>
</evidence>
<evidence type="ECO:0000256" key="12">
    <source>
        <dbReference type="ARBA" id="ARBA00023128"/>
    </source>
</evidence>
<evidence type="ECO:0000256" key="10">
    <source>
        <dbReference type="ARBA" id="ARBA00022989"/>
    </source>
</evidence>
<dbReference type="AlphaFoldDB" id="A0A873QI39"/>
<keyword evidence="12 17" id="KW-0496">Mitochondrion</keyword>
<keyword evidence="11" id="KW-0520">NAD</keyword>
<evidence type="ECO:0000313" key="17">
    <source>
        <dbReference type="EMBL" id="QPA36045.1"/>
    </source>
</evidence>
<keyword evidence="7 16" id="KW-0812">Transmembrane</keyword>
<evidence type="ECO:0000256" key="1">
    <source>
        <dbReference type="ARBA" id="ARBA00004225"/>
    </source>
</evidence>
<accession>A0A873QI39</accession>
<feature type="transmembrane region" description="Helical" evidence="16">
    <location>
        <begin position="130"/>
        <end position="154"/>
    </location>
</feature>
<feature type="transmembrane region" description="Helical" evidence="16">
    <location>
        <begin position="80"/>
        <end position="99"/>
    </location>
</feature>
<comment type="subcellular location">
    <subcellularLocation>
        <location evidence="1">Mitochondrion membrane</location>
        <topology evidence="1">Multi-pass membrane protein</topology>
    </subcellularLocation>
</comment>
<keyword evidence="5" id="KW-0813">Transport</keyword>
<comment type="similarity">
    <text evidence="2">Belongs to the complex I subunit 6 family.</text>
</comment>
<evidence type="ECO:0000256" key="4">
    <source>
        <dbReference type="ARBA" id="ARBA00021095"/>
    </source>
</evidence>
<dbReference type="EC" id="7.1.1.2" evidence="3"/>
<geneLocation type="mitochondrion" evidence="17"/>
<keyword evidence="8" id="KW-1278">Translocase</keyword>
<evidence type="ECO:0000256" key="5">
    <source>
        <dbReference type="ARBA" id="ARBA00022448"/>
    </source>
</evidence>
<feature type="transmembrane region" description="Helical" evidence="16">
    <location>
        <begin position="21"/>
        <end position="39"/>
    </location>
</feature>
<dbReference type="GO" id="GO:0031966">
    <property type="term" value="C:mitochondrial membrane"/>
    <property type="evidence" value="ECO:0007669"/>
    <property type="project" value="UniProtKB-SubCell"/>
</dbReference>
<dbReference type="PANTHER" id="PTHR11435:SF1">
    <property type="entry name" value="NADH-UBIQUINONE OXIDOREDUCTASE CHAIN 6"/>
    <property type="match status" value="1"/>
</dbReference>
<dbReference type="PANTHER" id="PTHR11435">
    <property type="entry name" value="NADH UBIQUINONE OXIDOREDUCTASE SUBUNIT ND6"/>
    <property type="match status" value="1"/>
</dbReference>
<dbReference type="GO" id="GO:0008137">
    <property type="term" value="F:NADH dehydrogenase (ubiquinone) activity"/>
    <property type="evidence" value="ECO:0007669"/>
    <property type="project" value="UniProtKB-EC"/>
</dbReference>
<gene>
    <name evidence="17" type="primary">ND6</name>
</gene>